<dbReference type="KEGG" id="vg:80545010"/>
<name>A0A976UAS2_9CAUD</name>
<proteinExistence type="predicted"/>
<protein>
    <submittedName>
        <fullName evidence="1">Uncharacterized protein</fullName>
    </submittedName>
</protein>
<organism evidence="1 2">
    <name type="scientific">Nitrososphaeria virus YSH_922147</name>
    <dbReference type="NCBI Taxonomy" id="3071323"/>
    <lineage>
        <taxon>Viruses</taxon>
        <taxon>Duplodnaviria</taxon>
        <taxon>Heunggongvirae</taxon>
        <taxon>Uroviricota</taxon>
        <taxon>Caudoviricetes</taxon>
        <taxon>Juravirales</taxon>
        <taxon>Yangangviridae</taxon>
        <taxon>Mathaucavirus</taxon>
        <taxon>Mathaucavirus yangshanense</taxon>
    </lineage>
</organism>
<keyword evidence="2" id="KW-1185">Reference proteome</keyword>
<accession>A0A976UAS2</accession>
<dbReference type="EMBL" id="ON649701">
    <property type="protein sequence ID" value="UVF62459.1"/>
    <property type="molecule type" value="Genomic_DNA"/>
</dbReference>
<reference evidence="1 2" key="1">
    <citation type="submission" date="2022-05" db="EMBL/GenBank/DDBJ databases">
        <title>Diverse viruses of marine archaea discovered using metagenomics.</title>
        <authorList>
            <person name="Zhou Y."/>
        </authorList>
    </citation>
    <scope>NUCLEOTIDE SEQUENCE [LARGE SCALE GENOMIC DNA]</scope>
    <source>
        <strain evidence="1">YSH_922147</strain>
    </source>
</reference>
<dbReference type="Proteomes" id="UP001156973">
    <property type="component" value="Segment"/>
</dbReference>
<sequence length="153" mass="16982">MTKLNKVEGAVEQCPSCKGKIYCKKKPASGKYPEKLQWQDEDGKAHYSYDFKTDTTSCAGTKEKIEATVQKIQSQTIKLSDIKLDQAMLERVLMLSNKTTYILMAIEYGVREVLGSDANPQHVGMYVNNIASKLLNVSNLAQILEDIGGSNES</sequence>
<evidence type="ECO:0000313" key="1">
    <source>
        <dbReference type="EMBL" id="UVF62459.1"/>
    </source>
</evidence>
<evidence type="ECO:0000313" key="2">
    <source>
        <dbReference type="Proteomes" id="UP001156973"/>
    </source>
</evidence>